<evidence type="ECO:0000256" key="3">
    <source>
        <dbReference type="ARBA" id="ARBA00023163"/>
    </source>
</evidence>
<dbReference type="PANTHER" id="PTHR43537:SF5">
    <property type="entry name" value="UXU OPERON TRANSCRIPTIONAL REGULATOR"/>
    <property type="match status" value="1"/>
</dbReference>
<dbReference type="PANTHER" id="PTHR43537">
    <property type="entry name" value="TRANSCRIPTIONAL REGULATOR, GNTR FAMILY"/>
    <property type="match status" value="1"/>
</dbReference>
<proteinExistence type="predicted"/>
<evidence type="ECO:0000313" key="5">
    <source>
        <dbReference type="EMBL" id="SFO41197.1"/>
    </source>
</evidence>
<accession>A0A1I5GZ14</accession>
<keyword evidence="6" id="KW-1185">Reference proteome</keyword>
<dbReference type="SMART" id="SM00895">
    <property type="entry name" value="FCD"/>
    <property type="match status" value="1"/>
</dbReference>
<dbReference type="EMBL" id="FOVP01000045">
    <property type="protein sequence ID" value="SFO41197.1"/>
    <property type="molecule type" value="Genomic_DNA"/>
</dbReference>
<protein>
    <submittedName>
        <fullName evidence="5">DNA-binding transcriptional regulator, GntR family</fullName>
    </submittedName>
</protein>
<evidence type="ECO:0000256" key="1">
    <source>
        <dbReference type="ARBA" id="ARBA00023015"/>
    </source>
</evidence>
<evidence type="ECO:0000313" key="6">
    <source>
        <dbReference type="Proteomes" id="UP000198599"/>
    </source>
</evidence>
<dbReference type="Gene3D" id="1.20.120.530">
    <property type="entry name" value="GntR ligand-binding domain-like"/>
    <property type="match status" value="1"/>
</dbReference>
<feature type="domain" description="GntR C-terminal" evidence="4">
    <location>
        <begin position="48"/>
        <end position="176"/>
    </location>
</feature>
<name>A0A1I5GZ14_9RHOB</name>
<dbReference type="Proteomes" id="UP000198599">
    <property type="component" value="Unassembled WGS sequence"/>
</dbReference>
<dbReference type="SUPFAM" id="SSF48008">
    <property type="entry name" value="GntR ligand-binding domain-like"/>
    <property type="match status" value="1"/>
</dbReference>
<dbReference type="Pfam" id="PF07729">
    <property type="entry name" value="FCD"/>
    <property type="match status" value="1"/>
</dbReference>
<keyword evidence="2 5" id="KW-0238">DNA-binding</keyword>
<keyword evidence="3" id="KW-0804">Transcription</keyword>
<keyword evidence="1" id="KW-0805">Transcription regulation</keyword>
<sequence>MTQLVDILDCPIAAIREAVKQASALGLVSTLPKRGVKVMEARPETIRDCLDFRMVLDMEGARRWIASGTLSELKSLRAQHDKMLHAAHNGAGNDLPPKAIEVDLALHNYLVEGLANLQLASAYDANRVRIAIIQNARPFVQDRIVSAMEEHLSIIDALEGRDVDAAEHAIRYHCQQTQRWWGVA</sequence>
<reference evidence="6" key="1">
    <citation type="submission" date="2016-10" db="EMBL/GenBank/DDBJ databases">
        <authorList>
            <person name="Varghese N."/>
            <person name="Submissions S."/>
        </authorList>
    </citation>
    <scope>NUCLEOTIDE SEQUENCE [LARGE SCALE GENOMIC DNA]</scope>
    <source>
        <strain evidence="6">DSM 28463</strain>
    </source>
</reference>
<evidence type="ECO:0000259" key="4">
    <source>
        <dbReference type="SMART" id="SM00895"/>
    </source>
</evidence>
<dbReference type="InterPro" id="IPR011711">
    <property type="entry name" value="GntR_C"/>
</dbReference>
<dbReference type="GO" id="GO:0003677">
    <property type="term" value="F:DNA binding"/>
    <property type="evidence" value="ECO:0007669"/>
    <property type="project" value="UniProtKB-KW"/>
</dbReference>
<dbReference type="STRING" id="1005928.SAMN04487859_1459"/>
<dbReference type="InterPro" id="IPR008920">
    <property type="entry name" value="TF_FadR/GntR_C"/>
</dbReference>
<organism evidence="5 6">
    <name type="scientific">Roseovarius lutimaris</name>
    <dbReference type="NCBI Taxonomy" id="1005928"/>
    <lineage>
        <taxon>Bacteria</taxon>
        <taxon>Pseudomonadati</taxon>
        <taxon>Pseudomonadota</taxon>
        <taxon>Alphaproteobacteria</taxon>
        <taxon>Rhodobacterales</taxon>
        <taxon>Roseobacteraceae</taxon>
        <taxon>Roseovarius</taxon>
    </lineage>
</organism>
<gene>
    <name evidence="5" type="ORF">SAMN04487859_1459</name>
</gene>
<dbReference type="AlphaFoldDB" id="A0A1I5GZ14"/>
<evidence type="ECO:0000256" key="2">
    <source>
        <dbReference type="ARBA" id="ARBA00023125"/>
    </source>
</evidence>